<evidence type="ECO:0000313" key="3">
    <source>
        <dbReference type="EMBL" id="GHP06810.1"/>
    </source>
</evidence>
<organism evidence="3 4">
    <name type="scientific">Pycnococcus provasolii</name>
    <dbReference type="NCBI Taxonomy" id="41880"/>
    <lineage>
        <taxon>Eukaryota</taxon>
        <taxon>Viridiplantae</taxon>
        <taxon>Chlorophyta</taxon>
        <taxon>Pseudoscourfieldiophyceae</taxon>
        <taxon>Pseudoscourfieldiales</taxon>
        <taxon>Pycnococcaceae</taxon>
        <taxon>Pycnococcus</taxon>
    </lineage>
</organism>
<dbReference type="InterPro" id="IPR019147">
    <property type="entry name" value="SWAP_N_domain"/>
</dbReference>
<reference evidence="3" key="1">
    <citation type="submission" date="2020-10" db="EMBL/GenBank/DDBJ databases">
        <title>Unveiling of a novel bifunctional photoreceptor, Dualchrome1, isolated from a cosmopolitan green alga.</title>
        <authorList>
            <person name="Suzuki S."/>
            <person name="Kawachi M."/>
        </authorList>
    </citation>
    <scope>NUCLEOTIDE SEQUENCE</scope>
    <source>
        <strain evidence="3">NIES 2893</strain>
    </source>
</reference>
<proteinExistence type="predicted"/>
<comment type="caution">
    <text evidence="3">The sequence shown here is derived from an EMBL/GenBank/DDBJ whole genome shotgun (WGS) entry which is preliminary data.</text>
</comment>
<sequence>MSDESLCVTARRAHVNATAAPAQQVPLVPLHCSAPHEPQVMVDRFDARLLLTQNDAQSLREHASLDGTGVVVSSVEQEDLDLSSEENILNAERYRSLPGTRWFIDDEKSDDEQSAPTQGIASPPTDANGEDVTDEWAHVASTTPPSWLWFDVDAQTTPRVPQHIQTHAAICAAAKRVREEGGQADFIWRVRHAKKFPFLKQEHALYPFYTLLRSRPDIKEEPPPQIDAQRLVAYESSDDGEQDPHTKRQRLVAYESSDDDDHGDTQQT</sequence>
<feature type="region of interest" description="Disordered" evidence="1">
    <location>
        <begin position="219"/>
        <end position="268"/>
    </location>
</feature>
<accession>A0A830HLY5</accession>
<gene>
    <name evidence="3" type="ORF">PPROV_000555400</name>
</gene>
<name>A0A830HLY5_9CHLO</name>
<dbReference type="AlphaFoldDB" id="A0A830HLY5"/>
<feature type="domain" description="Suppressor of white apricot N-terminal" evidence="2">
    <location>
        <begin position="37"/>
        <end position="100"/>
    </location>
</feature>
<keyword evidence="4" id="KW-1185">Reference proteome</keyword>
<dbReference type="Pfam" id="PF09750">
    <property type="entry name" value="DRY_EERY"/>
    <property type="match status" value="1"/>
</dbReference>
<protein>
    <recommendedName>
        <fullName evidence="2">Suppressor of white apricot N-terminal domain-containing protein</fullName>
    </recommendedName>
</protein>
<evidence type="ECO:0000259" key="2">
    <source>
        <dbReference type="Pfam" id="PF09750"/>
    </source>
</evidence>
<evidence type="ECO:0000256" key="1">
    <source>
        <dbReference type="SAM" id="MobiDB-lite"/>
    </source>
</evidence>
<evidence type="ECO:0000313" key="4">
    <source>
        <dbReference type="Proteomes" id="UP000660262"/>
    </source>
</evidence>
<dbReference type="EMBL" id="BNJQ01000014">
    <property type="protein sequence ID" value="GHP06810.1"/>
    <property type="molecule type" value="Genomic_DNA"/>
</dbReference>
<feature type="region of interest" description="Disordered" evidence="1">
    <location>
        <begin position="108"/>
        <end position="128"/>
    </location>
</feature>
<dbReference type="Proteomes" id="UP000660262">
    <property type="component" value="Unassembled WGS sequence"/>
</dbReference>